<feature type="domain" description="BioF2-like acetyltransferase" evidence="1">
    <location>
        <begin position="192"/>
        <end position="341"/>
    </location>
</feature>
<keyword evidence="2" id="KW-0808">Transferase</keyword>
<dbReference type="AlphaFoldDB" id="A0A7C9R7A5"/>
<dbReference type="SUPFAM" id="SSF55729">
    <property type="entry name" value="Acyl-CoA N-acyltransferases (Nat)"/>
    <property type="match status" value="1"/>
</dbReference>
<dbReference type="RefSeq" id="WP_165114347.1">
    <property type="nucleotide sequence ID" value="NZ_JAAKZG010000001.1"/>
</dbReference>
<dbReference type="Proteomes" id="UP000481252">
    <property type="component" value="Unassembled WGS sequence"/>
</dbReference>
<dbReference type="InterPro" id="IPR016181">
    <property type="entry name" value="Acyl_CoA_acyltransferase"/>
</dbReference>
<organism evidence="2 3">
    <name type="scientific">Mesorhizobium zhangyense</name>
    <dbReference type="NCBI Taxonomy" id="1776730"/>
    <lineage>
        <taxon>Bacteria</taxon>
        <taxon>Pseudomonadati</taxon>
        <taxon>Pseudomonadota</taxon>
        <taxon>Alphaproteobacteria</taxon>
        <taxon>Hyphomicrobiales</taxon>
        <taxon>Phyllobacteriaceae</taxon>
        <taxon>Mesorhizobium</taxon>
    </lineage>
</organism>
<evidence type="ECO:0000313" key="3">
    <source>
        <dbReference type="Proteomes" id="UP000481252"/>
    </source>
</evidence>
<protein>
    <submittedName>
        <fullName evidence="2">GNAT family N-acetyltransferase</fullName>
    </submittedName>
</protein>
<keyword evidence="3" id="KW-1185">Reference proteome</keyword>
<dbReference type="Pfam" id="PF13480">
    <property type="entry name" value="Acetyltransf_6"/>
    <property type="match status" value="1"/>
</dbReference>
<evidence type="ECO:0000259" key="1">
    <source>
        <dbReference type="Pfam" id="PF13480"/>
    </source>
</evidence>
<dbReference type="Gene3D" id="3.40.630.30">
    <property type="match status" value="1"/>
</dbReference>
<dbReference type="GO" id="GO:0016740">
    <property type="term" value="F:transferase activity"/>
    <property type="evidence" value="ECO:0007669"/>
    <property type="project" value="UniProtKB-KW"/>
</dbReference>
<reference evidence="2 3" key="1">
    <citation type="submission" date="2020-02" db="EMBL/GenBank/DDBJ databases">
        <title>Genome sequence of the type strain CGMCC 1.15528 of Mesorhizobium zhangyense.</title>
        <authorList>
            <person name="Gao J."/>
            <person name="Sun J."/>
        </authorList>
    </citation>
    <scope>NUCLEOTIDE SEQUENCE [LARGE SCALE GENOMIC DNA]</scope>
    <source>
        <strain evidence="2 3">CGMCC 1.15528</strain>
    </source>
</reference>
<dbReference type="InterPro" id="IPR038740">
    <property type="entry name" value="BioF2-like_GNAT_dom"/>
</dbReference>
<dbReference type="EMBL" id="JAAKZG010000001">
    <property type="protein sequence ID" value="NGN40133.1"/>
    <property type="molecule type" value="Genomic_DNA"/>
</dbReference>
<accession>A0A7C9R7A5</accession>
<name>A0A7C9R7A5_9HYPH</name>
<proteinExistence type="predicted"/>
<comment type="caution">
    <text evidence="2">The sequence shown here is derived from an EMBL/GenBank/DDBJ whole genome shotgun (WGS) entry which is preliminary data.</text>
</comment>
<evidence type="ECO:0000313" key="2">
    <source>
        <dbReference type="EMBL" id="NGN40133.1"/>
    </source>
</evidence>
<gene>
    <name evidence="2" type="ORF">G6N74_03555</name>
</gene>
<sequence length="405" mass="43928">MVDATASFGIEPSTQEYPSARLEAYSTHTEISTATPEALSSYARLCANGVFAPAQSALWVETWVRQIRLDSLIATITSNGQAVFALALEVVKVGPFRVARFMGGTHANGNFAPALPKWLQSASEADIIGLMQAIGKARPDIDALMLQRVATDLDGTANPLLALPNAPTPNIALSVDLDGGFDAVLERTSAKRKRKKHRAQTRKFEAAGGYRRLIAQTGDETQRLFDAFLAMKVERFRKMGIANVFEEPELQAFFHALFAGSVNADQPIFTLEALEVGGVLRAVTGTSQCGKRLICEFGAISDDELAASSPGEFLFYDNINVACADGFDIYDFSVGDEPYKRLWCDIETRHVDIVLPLTAKGRMFAAGTRATARLKAFVKNSPFIWKIAKALRKRAAGGSATPAED</sequence>